<dbReference type="PANTHER" id="PTHR30006:SF2">
    <property type="entry name" value="ABC TRANSPORTER SUBSTRATE-BINDING PROTEIN"/>
    <property type="match status" value="1"/>
</dbReference>
<dbReference type="CDD" id="cd13589">
    <property type="entry name" value="PBP2_polyamine_RpCGA009"/>
    <property type="match status" value="1"/>
</dbReference>
<dbReference type="PROSITE" id="PS51257">
    <property type="entry name" value="PROKAR_LIPOPROTEIN"/>
    <property type="match status" value="1"/>
</dbReference>
<keyword evidence="4" id="KW-1185">Reference proteome</keyword>
<evidence type="ECO:0000256" key="2">
    <source>
        <dbReference type="SAM" id="SignalP"/>
    </source>
</evidence>
<dbReference type="Gene3D" id="3.40.190.10">
    <property type="entry name" value="Periplasmic binding protein-like II"/>
    <property type="match status" value="2"/>
</dbReference>
<dbReference type="RefSeq" id="WP_215626504.1">
    <property type="nucleotide sequence ID" value="NZ_CP067089.2"/>
</dbReference>
<gene>
    <name evidence="3" type="ORF">JFL75_20080</name>
</gene>
<evidence type="ECO:0000313" key="4">
    <source>
        <dbReference type="Proteomes" id="UP000595917"/>
    </source>
</evidence>
<dbReference type="GO" id="GO:0030975">
    <property type="term" value="F:thiamine binding"/>
    <property type="evidence" value="ECO:0007669"/>
    <property type="project" value="TreeGrafter"/>
</dbReference>
<feature type="chain" id="PRO_5030650357" evidence="2">
    <location>
        <begin position="25"/>
        <end position="357"/>
    </location>
</feature>
<dbReference type="GO" id="GO:0030288">
    <property type="term" value="C:outer membrane-bounded periplasmic space"/>
    <property type="evidence" value="ECO:0007669"/>
    <property type="project" value="TreeGrafter"/>
</dbReference>
<dbReference type="GO" id="GO:0030976">
    <property type="term" value="F:thiamine pyrophosphate binding"/>
    <property type="evidence" value="ECO:0007669"/>
    <property type="project" value="TreeGrafter"/>
</dbReference>
<dbReference type="EMBL" id="CP067089">
    <property type="protein sequence ID" value="QQO09198.1"/>
    <property type="molecule type" value="Genomic_DNA"/>
</dbReference>
<feature type="signal peptide" evidence="2">
    <location>
        <begin position="1"/>
        <end position="24"/>
    </location>
</feature>
<dbReference type="InterPro" id="IPR006059">
    <property type="entry name" value="SBP"/>
</dbReference>
<name>A0A7T8BBG2_9SPIR</name>
<accession>A0A7T8BBG2</accession>
<evidence type="ECO:0000256" key="1">
    <source>
        <dbReference type="ARBA" id="ARBA00022729"/>
    </source>
</evidence>
<keyword evidence="1 2" id="KW-0732">Signal</keyword>
<dbReference type="PANTHER" id="PTHR30006">
    <property type="entry name" value="THIAMINE-BINDING PERIPLASMIC PROTEIN-RELATED"/>
    <property type="match status" value="1"/>
</dbReference>
<evidence type="ECO:0000313" key="3">
    <source>
        <dbReference type="EMBL" id="QQO09198.1"/>
    </source>
</evidence>
<dbReference type="AlphaFoldDB" id="A0A7T8BBG2"/>
<reference evidence="3" key="1">
    <citation type="submission" date="2021-01" db="EMBL/GenBank/DDBJ databases">
        <title>Description of Breznakiella homolactica.</title>
        <authorList>
            <person name="Song Y."/>
            <person name="Brune A."/>
        </authorList>
    </citation>
    <scope>NUCLEOTIDE SEQUENCE</scope>
    <source>
        <strain evidence="3">RmG30</strain>
    </source>
</reference>
<organism evidence="3 4">
    <name type="scientific">Breznakiella homolactica</name>
    <dbReference type="NCBI Taxonomy" id="2798577"/>
    <lineage>
        <taxon>Bacteria</taxon>
        <taxon>Pseudomonadati</taxon>
        <taxon>Spirochaetota</taxon>
        <taxon>Spirochaetia</taxon>
        <taxon>Spirochaetales</taxon>
        <taxon>Breznakiellaceae</taxon>
        <taxon>Breznakiella</taxon>
    </lineage>
</organism>
<dbReference type="SUPFAM" id="SSF53850">
    <property type="entry name" value="Periplasmic binding protein-like II"/>
    <property type="match status" value="1"/>
</dbReference>
<dbReference type="KEGG" id="bhc:JFL75_20080"/>
<dbReference type="GO" id="GO:0015888">
    <property type="term" value="P:thiamine transport"/>
    <property type="evidence" value="ECO:0007669"/>
    <property type="project" value="TreeGrafter"/>
</dbReference>
<sequence length="357" mass="39235">MKKRSVLFAAVAAVIVLLSVGCSKDSDKKTGDAESPYKGQTLTLSMWGYNMDLLEKNYIRPFEEKYGVTIVSETGNNADRLTKLVARKDKPIVDVAYFAGNFAYDAMKQDLLQPYDPAKIPNLKEIIPSAVDPLGGRYAVGYSLSHMGLFYRSDKTAPITSWKDLSRAELKGFLSIPGITTTYGPGLIYMLSKAWGGDVNNTEVGWAKVAELAPSLVTAYNTSSELNSLIIQEEVYAAPYTSFSWGQIEASGLPVASAIPEEGLVGSFSVVSIVKGSPNVELAHLFIDHLLSYDVQYSEAMDLVDSPVRTDVKLPADIAAKLTYGDELISNLFFYNEEDVAKNKADWVARWNRIFSK</sequence>
<proteinExistence type="predicted"/>
<protein>
    <submittedName>
        <fullName evidence="3">ABC transporter substrate-binding protein</fullName>
    </submittedName>
</protein>
<dbReference type="Pfam" id="PF13416">
    <property type="entry name" value="SBP_bac_8"/>
    <property type="match status" value="1"/>
</dbReference>
<dbReference type="Proteomes" id="UP000595917">
    <property type="component" value="Chromosome"/>
</dbReference>